<accession>A0A4Q0P9L3</accession>
<reference evidence="2 3" key="1">
    <citation type="submission" date="2018-07" db="EMBL/GenBank/DDBJ databases">
        <title>Leeuwenhoekiella genomics.</title>
        <authorList>
            <person name="Tahon G."/>
            <person name="Willems A."/>
        </authorList>
    </citation>
    <scope>NUCLEOTIDE SEQUENCE [LARGE SCALE GENOMIC DNA]</scope>
    <source>
        <strain evidence="2 3">LMG 22550</strain>
    </source>
</reference>
<name>A0A4Q0P9L3_9FLAO</name>
<keyword evidence="3" id="KW-1185">Reference proteome</keyword>
<protein>
    <recommendedName>
        <fullName evidence="4">NlpE-like protein</fullName>
    </recommendedName>
</protein>
<evidence type="ECO:0000256" key="1">
    <source>
        <dbReference type="SAM" id="SignalP"/>
    </source>
</evidence>
<dbReference type="EMBL" id="QOVM01000002">
    <property type="protein sequence ID" value="RXG23245.1"/>
    <property type="molecule type" value="Genomic_DNA"/>
</dbReference>
<proteinExistence type="predicted"/>
<sequence>MKSIIYLFIIACFTVSTVVAQETSNFEKNNYQKKDSTRVNCKICNDSKSPLIILVVDTKKYIITEGDLLQIKSDWVKEINIVKDQNATSKYGDSGKYGVVEMYLKDEMLGEFSLENLEVINTTY</sequence>
<feature type="chain" id="PRO_5020899416" description="NlpE-like protein" evidence="1">
    <location>
        <begin position="21"/>
        <end position="124"/>
    </location>
</feature>
<gene>
    <name evidence="2" type="ORF">DSM00_857</name>
</gene>
<comment type="caution">
    <text evidence="2">The sequence shown here is derived from an EMBL/GenBank/DDBJ whole genome shotgun (WGS) entry which is preliminary data.</text>
</comment>
<evidence type="ECO:0000313" key="2">
    <source>
        <dbReference type="EMBL" id="RXG23245.1"/>
    </source>
</evidence>
<feature type="signal peptide" evidence="1">
    <location>
        <begin position="1"/>
        <end position="20"/>
    </location>
</feature>
<dbReference type="OrthoDB" id="1367110at2"/>
<evidence type="ECO:0008006" key="4">
    <source>
        <dbReference type="Google" id="ProtNLM"/>
    </source>
</evidence>
<dbReference type="AlphaFoldDB" id="A0A4Q0P9L3"/>
<evidence type="ECO:0000313" key="3">
    <source>
        <dbReference type="Proteomes" id="UP000289238"/>
    </source>
</evidence>
<keyword evidence="1" id="KW-0732">Signal</keyword>
<dbReference type="RefSeq" id="WP_128756788.1">
    <property type="nucleotide sequence ID" value="NZ_QOVM01000002.1"/>
</dbReference>
<dbReference type="Proteomes" id="UP000289238">
    <property type="component" value="Unassembled WGS sequence"/>
</dbReference>
<organism evidence="2 3">
    <name type="scientific">Leeuwenhoekiella aequorea</name>
    <dbReference type="NCBI Taxonomy" id="283736"/>
    <lineage>
        <taxon>Bacteria</taxon>
        <taxon>Pseudomonadati</taxon>
        <taxon>Bacteroidota</taxon>
        <taxon>Flavobacteriia</taxon>
        <taxon>Flavobacteriales</taxon>
        <taxon>Flavobacteriaceae</taxon>
        <taxon>Leeuwenhoekiella</taxon>
    </lineage>
</organism>